<dbReference type="EMBL" id="DS700070">
    <property type="protein sequence ID" value="EEC05250.1"/>
    <property type="molecule type" value="Genomic_DNA"/>
</dbReference>
<dbReference type="EnsemblMetazoa" id="ISCW003996-RA">
    <property type="protein sequence ID" value="ISCW003996-PA"/>
    <property type="gene ID" value="ISCW003996"/>
</dbReference>
<evidence type="ECO:0007829" key="5">
    <source>
        <dbReference type="PeptideAtlas" id="B7PF78"/>
    </source>
</evidence>
<dbReference type="InterPro" id="IPR001736">
    <property type="entry name" value="PLipase_D/transphosphatidylase"/>
</dbReference>
<dbReference type="HOGENOM" id="CLU_897985_0_0_1"/>
<dbReference type="VEuPathDB" id="VectorBase:ISCW003996"/>
<proteinExistence type="evidence at protein level"/>
<dbReference type="Pfam" id="PF13091">
    <property type="entry name" value="PLDc_2"/>
    <property type="match status" value="1"/>
</dbReference>
<dbReference type="SUPFAM" id="SSF56024">
    <property type="entry name" value="Phospholipase D/nuclease"/>
    <property type="match status" value="2"/>
</dbReference>
<dbReference type="InterPro" id="IPR050874">
    <property type="entry name" value="Diverse_PLD-related"/>
</dbReference>
<dbReference type="AlphaFoldDB" id="B7PF78"/>
<dbReference type="STRING" id="6945.B7PF78"/>
<protein>
    <recommendedName>
        <fullName evidence="1">PLD phosphodiesterase domain-containing protein</fullName>
    </recommendedName>
</protein>
<dbReference type="EMBL" id="ABJB011108975">
    <property type="status" value="NOT_ANNOTATED_CDS"/>
    <property type="molecule type" value="Genomic_DNA"/>
</dbReference>
<dbReference type="PANTHER" id="PTHR10185:SF17">
    <property type="entry name" value="GM01519P-RELATED"/>
    <property type="match status" value="1"/>
</dbReference>
<gene>
    <name evidence="2" type="ORF">IscW_ISCW003996</name>
</gene>
<dbReference type="CDD" id="cd09106">
    <property type="entry name" value="PLDc_vPLD3_4_5_like_1"/>
    <property type="match status" value="1"/>
</dbReference>
<evidence type="ECO:0000313" key="3">
    <source>
        <dbReference type="EnsemblMetazoa" id="ISCW003996-PA"/>
    </source>
</evidence>
<dbReference type="GO" id="GO:0003824">
    <property type="term" value="F:catalytic activity"/>
    <property type="evidence" value="ECO:0007669"/>
    <property type="project" value="InterPro"/>
</dbReference>
<dbReference type="Gene3D" id="3.30.870.10">
    <property type="entry name" value="Endonuclease Chain A"/>
    <property type="match status" value="2"/>
</dbReference>
<feature type="domain" description="PLD phosphodiesterase" evidence="1">
    <location>
        <begin position="240"/>
        <end position="266"/>
    </location>
</feature>
<dbReference type="VEuPathDB" id="VectorBase:ISCP_011246"/>
<sequence>MSIEINLSTFTLVESIPENLTYPDGLPEHVSTFEAWKTLLEKAEKEILIASFYWTLRGSDLNDTFPSAWQGEEIFKKILKAGTECGIKIKIAQNLPSHKQPNFDTVELARKGAAVVRSLNFTRLQGAGVLHTKFWIVDGKHIYLGSANMDWRSLTQVKELGALVLDCECLAADLMKVFEVYWTLGVPDATVPAHWPANLSTQINVVTPARLSLNGTQTLAYFSKYFVVPTCTPEQEKVPYARVNHNKYMVTDNKVYIGTSNWSPDYFINSGGVGLIMDQSHNSSSPRQPIREQLESVFKRDWDSEYAYPL</sequence>
<dbReference type="PROSITE" id="PS50035">
    <property type="entry name" value="PLD"/>
    <property type="match status" value="2"/>
</dbReference>
<keyword evidence="5" id="KW-1267">Proteomics identification</keyword>
<dbReference type="OrthoDB" id="1923775at2759"/>
<dbReference type="Proteomes" id="UP000001555">
    <property type="component" value="Unassembled WGS sequence"/>
</dbReference>
<name>B7PF78_IXOSC</name>
<evidence type="ECO:0000313" key="2">
    <source>
        <dbReference type="EMBL" id="EEC05250.1"/>
    </source>
</evidence>
<reference evidence="3" key="2">
    <citation type="submission" date="2020-05" db="UniProtKB">
        <authorList>
            <consortium name="EnsemblMetazoa"/>
        </authorList>
    </citation>
    <scope>IDENTIFICATION</scope>
    <source>
        <strain evidence="3">wikel</strain>
    </source>
</reference>
<organism>
    <name type="scientific">Ixodes scapularis</name>
    <name type="common">Black-legged tick</name>
    <name type="synonym">Deer tick</name>
    <dbReference type="NCBI Taxonomy" id="6945"/>
    <lineage>
        <taxon>Eukaryota</taxon>
        <taxon>Metazoa</taxon>
        <taxon>Ecdysozoa</taxon>
        <taxon>Arthropoda</taxon>
        <taxon>Chelicerata</taxon>
        <taxon>Arachnida</taxon>
        <taxon>Acari</taxon>
        <taxon>Parasitiformes</taxon>
        <taxon>Ixodida</taxon>
        <taxon>Ixodoidea</taxon>
        <taxon>Ixodidae</taxon>
        <taxon>Ixodinae</taxon>
        <taxon>Ixodes</taxon>
    </lineage>
</organism>
<dbReference type="Pfam" id="PF00614">
    <property type="entry name" value="PLDc"/>
    <property type="match status" value="1"/>
</dbReference>
<dbReference type="FunCoup" id="B7PF78">
    <property type="interactions" value="212"/>
</dbReference>
<keyword evidence="4" id="KW-1185">Reference proteome</keyword>
<accession>B7PF78</accession>
<dbReference type="PANTHER" id="PTHR10185">
    <property type="entry name" value="PHOSPHOLIPASE D - RELATED"/>
    <property type="match status" value="1"/>
</dbReference>
<dbReference type="InParanoid" id="B7PF78"/>
<evidence type="ECO:0000313" key="4">
    <source>
        <dbReference type="Proteomes" id="UP000001555"/>
    </source>
</evidence>
<dbReference type="InterPro" id="IPR025202">
    <property type="entry name" value="PLD-like_dom"/>
</dbReference>
<reference evidence="2 4" key="1">
    <citation type="submission" date="2008-03" db="EMBL/GenBank/DDBJ databases">
        <title>Annotation of Ixodes scapularis.</title>
        <authorList>
            <consortium name="Ixodes scapularis Genome Project Consortium"/>
            <person name="Caler E."/>
            <person name="Hannick L.I."/>
            <person name="Bidwell S."/>
            <person name="Joardar V."/>
            <person name="Thiagarajan M."/>
            <person name="Amedeo P."/>
            <person name="Galinsky K.J."/>
            <person name="Schobel S."/>
            <person name="Inman J."/>
            <person name="Hostetler J."/>
            <person name="Miller J."/>
            <person name="Hammond M."/>
            <person name="Megy K."/>
            <person name="Lawson D."/>
            <person name="Kodira C."/>
            <person name="Sutton G."/>
            <person name="Meyer J."/>
            <person name="Hill C.A."/>
            <person name="Birren B."/>
            <person name="Nene V."/>
            <person name="Collins F."/>
            <person name="Alarcon-Chaidez F."/>
            <person name="Wikel S."/>
            <person name="Strausberg R."/>
        </authorList>
    </citation>
    <scope>NUCLEOTIDE SEQUENCE [LARGE SCALE GENOMIC DNA]</scope>
    <source>
        <strain evidence="4">Wikel</strain>
        <strain evidence="2">Wikel colony</strain>
    </source>
</reference>
<feature type="domain" description="PLD phosphodiesterase" evidence="1">
    <location>
        <begin position="126"/>
        <end position="153"/>
    </location>
</feature>
<dbReference type="VEuPathDB" id="VectorBase:ISCI003996"/>
<evidence type="ECO:0000259" key="1">
    <source>
        <dbReference type="PROSITE" id="PS50035"/>
    </source>
</evidence>
<dbReference type="SMART" id="SM00155">
    <property type="entry name" value="PLDc"/>
    <property type="match status" value="2"/>
</dbReference>
<dbReference type="PaxDb" id="6945-B7PF78"/>
<dbReference type="VEuPathDB" id="VectorBase:ISCP_038238"/>
<dbReference type="EMBL" id="ABJB010247711">
    <property type="status" value="NOT_ANNOTATED_CDS"/>
    <property type="molecule type" value="Genomic_DNA"/>
</dbReference>